<evidence type="ECO:0000313" key="6">
    <source>
        <dbReference type="EMBL" id="RNM00605.1"/>
    </source>
</evidence>
<dbReference type="PANTHER" id="PTHR45527">
    <property type="entry name" value="NONRIBOSOMAL PEPTIDE SYNTHETASE"/>
    <property type="match status" value="1"/>
</dbReference>
<dbReference type="SUPFAM" id="SSF47336">
    <property type="entry name" value="ACP-like"/>
    <property type="match status" value="1"/>
</dbReference>
<name>A0ABX9WKS5_9ACTN</name>
<evidence type="ECO:0000259" key="5">
    <source>
        <dbReference type="PROSITE" id="PS50075"/>
    </source>
</evidence>
<feature type="compositionally biased region" description="Basic and acidic residues" evidence="4">
    <location>
        <begin position="881"/>
        <end position="890"/>
    </location>
</feature>
<dbReference type="Gene3D" id="3.30.559.10">
    <property type="entry name" value="Chloramphenicol acetyltransferase-like domain"/>
    <property type="match status" value="1"/>
</dbReference>
<dbReference type="InterPro" id="IPR001242">
    <property type="entry name" value="Condensation_dom"/>
</dbReference>
<dbReference type="Gene3D" id="2.30.38.10">
    <property type="entry name" value="Luciferase, Domain 3"/>
    <property type="match status" value="1"/>
</dbReference>
<dbReference type="NCBIfam" id="TIGR01733">
    <property type="entry name" value="AA-adenyl-dom"/>
    <property type="match status" value="1"/>
</dbReference>
<dbReference type="Gene3D" id="3.30.559.30">
    <property type="entry name" value="Nonribosomal peptide synthetase, condensation domain"/>
    <property type="match status" value="1"/>
</dbReference>
<feature type="domain" description="Carrier" evidence="5">
    <location>
        <begin position="1023"/>
        <end position="1098"/>
    </location>
</feature>
<dbReference type="Pfam" id="PF00550">
    <property type="entry name" value="PP-binding"/>
    <property type="match status" value="1"/>
</dbReference>
<feature type="region of interest" description="Disordered" evidence="4">
    <location>
        <begin position="1108"/>
        <end position="1131"/>
    </location>
</feature>
<dbReference type="InterPro" id="IPR020806">
    <property type="entry name" value="PKS_PP-bd"/>
</dbReference>
<sequence length="1131" mass="123893">MTDLDARLAALSPEKRALFAKLLRERGQAPPDRGEQVFPISVMQQGIWFLEQLRPGNPAYLIPAAVRIRGPLDTALLRQAVNGIVARHESLRTTFELRDGRPVQVVRPALEIALPEVDLGGTAFDGDELADRVAAALREPFELTTGPLLRLVLLRLGADDCVLGVAMHHLVSDGWSVGVLLGELSTRYAALVAGERPDLPELRVQYGDYAVWQRDWLSREDLAADLVWWRRHLAGAPAVLDLPTDRPRPAVQGFRGAAHPFELAEPVLSALGGLGKRHGATTYMALLAVFGVLLRRYSGQDDVVIGVPMANRDRAEVEPLIGFFVNTLPVRVDLTGDPGFAELLHRVRDACLGGYAHQRVPFEKVVEALKPARDLSRPPVFQVGLSYQSDPLPTLALAGVEFERLPLRAEGARFDLELQFFNRGGGLSGWFEYDRDLFEDSTIARLAEHFRRLVELVIDRPDTPIDELALLDADERRQVLALSRGEDRWWPGTGWVHEQIVAQARRTPALPALRFADRTVSYGELLSRANGLARRLRGAGVGPGVLVGLVLERSVELVVSLLAIWQAGGAYVPIDPELPARRVALMLGDADPAVVLTQRALAGRLSWDGPLWYADELLDQPTDPVDDGPATPVRGADVAYVIYTSGSTGQPKGVPNTFAGIRNRLLWMQDTYRLGPDDRVLQKTPYSFDVSVWEFFWPLMTGATLVVARPGGHRDGRYLVETIRAEQVTTVHFVPSMLQAFLREPDVADCTSLRRVICSGEALSPELRDRFFARSGAELHNLYGPTEAAIDVTAWACRREDPGPVPIGRPIANTQVYVLDRFLAPVPPGVPGELHIGGVNVALGYLNRPELTAERFVPDPFAADWPSTGPAAGAASTDGPAEDRDADRPPARLYRTGDLGRIRIDGAIEYLGRLDHQVKLRGFRIELGEIEAALTACDGVGEAVVVPWTHAGDVRLVAYLVGPAVPDTGELVARLRERLPEYMVPSAFTTLSTLPLTPNGKVDRRALPEPDLARPQPGSPYVAPRNQLERTIAGIWRELLGVDQIGVDDNFFELGGHSLLMAEARARLAEAAGRDVTLVELFQFPTVGALAGYLDRPGATADLLAGAEDRAGHRRQSLNRRQQAAARRSRA</sequence>
<dbReference type="InterPro" id="IPR006162">
    <property type="entry name" value="Ppantetheine_attach_site"/>
</dbReference>
<dbReference type="Pfam" id="PF00501">
    <property type="entry name" value="AMP-binding"/>
    <property type="match status" value="1"/>
</dbReference>
<dbReference type="InterPro" id="IPR023213">
    <property type="entry name" value="CAT-like_dom_sf"/>
</dbReference>
<accession>A0ABX9WKS5</accession>
<dbReference type="Gene3D" id="3.30.300.30">
    <property type="match status" value="1"/>
</dbReference>
<dbReference type="InterPro" id="IPR020845">
    <property type="entry name" value="AMP-binding_CS"/>
</dbReference>
<dbReference type="Gene3D" id="3.40.50.980">
    <property type="match status" value="2"/>
</dbReference>
<evidence type="ECO:0000313" key="7">
    <source>
        <dbReference type="Proteomes" id="UP000280698"/>
    </source>
</evidence>
<keyword evidence="7" id="KW-1185">Reference proteome</keyword>
<dbReference type="Pfam" id="PF00668">
    <property type="entry name" value="Condensation"/>
    <property type="match status" value="1"/>
</dbReference>
<dbReference type="Proteomes" id="UP000280698">
    <property type="component" value="Unassembled WGS sequence"/>
</dbReference>
<dbReference type="Pfam" id="PF13193">
    <property type="entry name" value="AMP-binding_C"/>
    <property type="match status" value="1"/>
</dbReference>
<dbReference type="InterPro" id="IPR036736">
    <property type="entry name" value="ACP-like_sf"/>
</dbReference>
<dbReference type="CDD" id="cd17646">
    <property type="entry name" value="A_NRPS_AB3403-like"/>
    <property type="match status" value="1"/>
</dbReference>
<dbReference type="PROSITE" id="PS00455">
    <property type="entry name" value="AMP_BINDING"/>
    <property type="match status" value="1"/>
</dbReference>
<dbReference type="InterPro" id="IPR025110">
    <property type="entry name" value="AMP-bd_C"/>
</dbReference>
<organism evidence="6 7">
    <name type="scientific">Micromonospora solifontis</name>
    <dbReference type="NCBI Taxonomy" id="2487138"/>
    <lineage>
        <taxon>Bacteria</taxon>
        <taxon>Bacillati</taxon>
        <taxon>Actinomycetota</taxon>
        <taxon>Actinomycetes</taxon>
        <taxon>Micromonosporales</taxon>
        <taxon>Micromonosporaceae</taxon>
        <taxon>Micromonospora</taxon>
    </lineage>
</organism>
<dbReference type="RefSeq" id="WP_123239724.1">
    <property type="nucleotide sequence ID" value="NZ_JAAHBY010000009.1"/>
</dbReference>
<protein>
    <submittedName>
        <fullName evidence="6">Amino acid adenylation domain-containing protein</fullName>
    </submittedName>
</protein>
<comment type="caution">
    <text evidence="6">The sequence shown here is derived from an EMBL/GenBank/DDBJ whole genome shotgun (WGS) entry which is preliminary data.</text>
</comment>
<dbReference type="PROSITE" id="PS50075">
    <property type="entry name" value="CARRIER"/>
    <property type="match status" value="1"/>
</dbReference>
<dbReference type="Gene3D" id="1.10.1200.10">
    <property type="entry name" value="ACP-like"/>
    <property type="match status" value="1"/>
</dbReference>
<feature type="region of interest" description="Disordered" evidence="4">
    <location>
        <begin position="867"/>
        <end position="892"/>
    </location>
</feature>
<dbReference type="InterPro" id="IPR009081">
    <property type="entry name" value="PP-bd_ACP"/>
</dbReference>
<dbReference type="EMBL" id="RJLN01000009">
    <property type="protein sequence ID" value="RNM00605.1"/>
    <property type="molecule type" value="Genomic_DNA"/>
</dbReference>
<dbReference type="InterPro" id="IPR000873">
    <property type="entry name" value="AMP-dep_synth/lig_dom"/>
</dbReference>
<reference evidence="6 7" key="1">
    <citation type="submission" date="2018-11" db="EMBL/GenBank/DDBJ databases">
        <title>Micromonospora sp. PPF5-17, a new actinomycetes isolated from a hot spring soil.</title>
        <authorList>
            <person name="Thawai C."/>
        </authorList>
    </citation>
    <scope>NUCLEOTIDE SEQUENCE [LARGE SCALE GENOMIC DNA]</scope>
    <source>
        <strain evidence="6 7">PPF5-17</strain>
    </source>
</reference>
<keyword evidence="3" id="KW-0597">Phosphoprotein</keyword>
<proteinExistence type="predicted"/>
<evidence type="ECO:0000256" key="2">
    <source>
        <dbReference type="ARBA" id="ARBA00022450"/>
    </source>
</evidence>
<dbReference type="PROSITE" id="PS00012">
    <property type="entry name" value="PHOSPHOPANTETHEINE"/>
    <property type="match status" value="1"/>
</dbReference>
<keyword evidence="2" id="KW-0596">Phosphopantetheine</keyword>
<dbReference type="SUPFAM" id="SSF52777">
    <property type="entry name" value="CoA-dependent acyltransferases"/>
    <property type="match status" value="2"/>
</dbReference>
<evidence type="ECO:0000256" key="1">
    <source>
        <dbReference type="ARBA" id="ARBA00001957"/>
    </source>
</evidence>
<dbReference type="InterPro" id="IPR010071">
    <property type="entry name" value="AA_adenyl_dom"/>
</dbReference>
<feature type="compositionally biased region" description="Low complexity" evidence="4">
    <location>
        <begin position="1119"/>
        <end position="1131"/>
    </location>
</feature>
<dbReference type="InterPro" id="IPR045851">
    <property type="entry name" value="AMP-bd_C_sf"/>
</dbReference>
<dbReference type="SMART" id="SM00823">
    <property type="entry name" value="PKS_PP"/>
    <property type="match status" value="1"/>
</dbReference>
<dbReference type="CDD" id="cd19531">
    <property type="entry name" value="LCL_NRPS-like"/>
    <property type="match status" value="1"/>
</dbReference>
<gene>
    <name evidence="6" type="ORF">EFE23_05150</name>
</gene>
<evidence type="ECO:0000256" key="3">
    <source>
        <dbReference type="ARBA" id="ARBA00022553"/>
    </source>
</evidence>
<dbReference type="PANTHER" id="PTHR45527:SF1">
    <property type="entry name" value="FATTY ACID SYNTHASE"/>
    <property type="match status" value="1"/>
</dbReference>
<comment type="cofactor">
    <cofactor evidence="1">
        <name>pantetheine 4'-phosphate</name>
        <dbReference type="ChEBI" id="CHEBI:47942"/>
    </cofactor>
</comment>
<evidence type="ECO:0000256" key="4">
    <source>
        <dbReference type="SAM" id="MobiDB-lite"/>
    </source>
</evidence>
<dbReference type="SUPFAM" id="SSF56801">
    <property type="entry name" value="Acetyl-CoA synthetase-like"/>
    <property type="match status" value="1"/>
</dbReference>